<dbReference type="Pfam" id="PF04773">
    <property type="entry name" value="FecR"/>
    <property type="match status" value="1"/>
</dbReference>
<gene>
    <name evidence="5" type="ORF">QLH52_13335</name>
</gene>
<dbReference type="PANTHER" id="PTHR30273:SF2">
    <property type="entry name" value="PROTEIN FECR"/>
    <property type="match status" value="1"/>
</dbReference>
<name>A0ABU4UG11_9GAMM</name>
<evidence type="ECO:0000259" key="4">
    <source>
        <dbReference type="Pfam" id="PF16220"/>
    </source>
</evidence>
<feature type="region of interest" description="Disordered" evidence="1">
    <location>
        <begin position="105"/>
        <end position="141"/>
    </location>
</feature>
<evidence type="ECO:0000313" key="5">
    <source>
        <dbReference type="EMBL" id="MDX8128274.1"/>
    </source>
</evidence>
<evidence type="ECO:0000313" key="6">
    <source>
        <dbReference type="Proteomes" id="UP001284537"/>
    </source>
</evidence>
<dbReference type="InterPro" id="IPR012373">
    <property type="entry name" value="Ferrdict_sens_TM"/>
</dbReference>
<keyword evidence="2" id="KW-0472">Membrane</keyword>
<evidence type="ECO:0000256" key="2">
    <source>
        <dbReference type="SAM" id="Phobius"/>
    </source>
</evidence>
<organism evidence="5 6">
    <name type="scientific">Methylomonas defluvii</name>
    <dbReference type="NCBI Taxonomy" id="3045149"/>
    <lineage>
        <taxon>Bacteria</taxon>
        <taxon>Pseudomonadati</taxon>
        <taxon>Pseudomonadota</taxon>
        <taxon>Gammaproteobacteria</taxon>
        <taxon>Methylococcales</taxon>
        <taxon>Methylococcaceae</taxon>
        <taxon>Methylomonas</taxon>
    </lineage>
</organism>
<keyword evidence="2" id="KW-1133">Transmembrane helix</keyword>
<evidence type="ECO:0000259" key="3">
    <source>
        <dbReference type="Pfam" id="PF04773"/>
    </source>
</evidence>
<proteinExistence type="predicted"/>
<sequence>MPAPSDKSAHTSLQDQAIAWLICLRDDRLDDAELEAFADWLSRDPLHAQAFTEAEALFSDMVLAGSLSSASESLQPASLHAAAEKNAAAGQIIDPALSIRRIPCQPSSSKPGLVTPATGSGRMVIKSRANKPASRRPSARPRRPWFAAGLTVAAMWLLAISLIMPQQARLFSDYLSDYRTQTGEIREIQLSDGSRLLLNTNSAVSVAFTAAARRIVLHHGQVQFTVAKDSRRPFDVVADDLTVRALGTVFDVYKTATGPTEVSVQEHAVAVSTADQDSDVTVAQGQGLVYQPGLPLPHPRAVGAEQSAWRQHRLVINDRPLADLISELERYRLGRIFLADAALKNLRVTGVFSLDAPDEALSSVRKALALQETRIGPWVLLHR</sequence>
<feature type="domain" description="FecR protein" evidence="3">
    <location>
        <begin position="177"/>
        <end position="269"/>
    </location>
</feature>
<dbReference type="EMBL" id="JAXARY010000011">
    <property type="protein sequence ID" value="MDX8128274.1"/>
    <property type="molecule type" value="Genomic_DNA"/>
</dbReference>
<reference evidence="5 6" key="1">
    <citation type="submission" date="2023-11" db="EMBL/GenBank/DDBJ databases">
        <authorList>
            <person name="Ouyang M.-Y."/>
        </authorList>
    </citation>
    <scope>NUCLEOTIDE SEQUENCE [LARGE SCALE GENOMIC DNA]</scope>
    <source>
        <strain evidence="5 6">OY6</strain>
    </source>
</reference>
<dbReference type="PANTHER" id="PTHR30273">
    <property type="entry name" value="PERIPLASMIC SIGNAL SENSOR AND SIGMA FACTOR ACTIVATOR FECR-RELATED"/>
    <property type="match status" value="1"/>
</dbReference>
<accession>A0ABU4UG11</accession>
<feature type="transmembrane region" description="Helical" evidence="2">
    <location>
        <begin position="145"/>
        <end position="164"/>
    </location>
</feature>
<dbReference type="Gene3D" id="2.60.120.1440">
    <property type="match status" value="1"/>
</dbReference>
<evidence type="ECO:0000256" key="1">
    <source>
        <dbReference type="SAM" id="MobiDB-lite"/>
    </source>
</evidence>
<comment type="caution">
    <text evidence="5">The sequence shown here is derived from an EMBL/GenBank/DDBJ whole genome shotgun (WGS) entry which is preliminary data.</text>
</comment>
<dbReference type="Pfam" id="PF16220">
    <property type="entry name" value="DUF4880"/>
    <property type="match status" value="1"/>
</dbReference>
<dbReference type="InterPro" id="IPR032623">
    <property type="entry name" value="FecR_N"/>
</dbReference>
<protein>
    <submittedName>
        <fullName evidence="5">FecR domain-containing protein</fullName>
    </submittedName>
</protein>
<dbReference type="PIRSF" id="PIRSF018266">
    <property type="entry name" value="FecR"/>
    <property type="match status" value="1"/>
</dbReference>
<keyword evidence="2" id="KW-0812">Transmembrane</keyword>
<dbReference type="RefSeq" id="WP_319961908.1">
    <property type="nucleotide sequence ID" value="NZ_JAXARY010000011.1"/>
</dbReference>
<dbReference type="Proteomes" id="UP001284537">
    <property type="component" value="Unassembled WGS sequence"/>
</dbReference>
<keyword evidence="6" id="KW-1185">Reference proteome</keyword>
<dbReference type="InterPro" id="IPR006860">
    <property type="entry name" value="FecR"/>
</dbReference>
<dbReference type="Gene3D" id="3.55.50.30">
    <property type="match status" value="1"/>
</dbReference>
<feature type="domain" description="FecR N-terminal" evidence="4">
    <location>
        <begin position="15"/>
        <end position="57"/>
    </location>
</feature>